<dbReference type="InterPro" id="IPR036390">
    <property type="entry name" value="WH_DNA-bd_sf"/>
</dbReference>
<dbReference type="RefSeq" id="WP_339959977.1">
    <property type="nucleotide sequence ID" value="NZ_JAWMWH010000001.1"/>
</dbReference>
<dbReference type="InterPro" id="IPR050118">
    <property type="entry name" value="Pur/Pyrimidine_PRTase"/>
</dbReference>
<feature type="domain" description="Phosphoribosyltransferase" evidence="6">
    <location>
        <begin position="112"/>
        <end position="256"/>
    </location>
</feature>
<dbReference type="Gene3D" id="1.10.10.10">
    <property type="entry name" value="Winged helix-like DNA-binding domain superfamily/Winged helix DNA-binding domain"/>
    <property type="match status" value="1"/>
</dbReference>
<keyword evidence="4" id="KW-0804">Transcription</keyword>
<dbReference type="Gene3D" id="3.40.50.2020">
    <property type="match status" value="1"/>
</dbReference>
<comment type="subunit">
    <text evidence="1">Homodimer.</text>
</comment>
<accession>A0ABU8SJR6</accession>
<evidence type="ECO:0000256" key="1">
    <source>
        <dbReference type="ARBA" id="ARBA00011738"/>
    </source>
</evidence>
<dbReference type="SUPFAM" id="SSF46785">
    <property type="entry name" value="Winged helix' DNA-binding domain"/>
    <property type="match status" value="1"/>
</dbReference>
<proteinExistence type="inferred from homology"/>
<dbReference type="Proteomes" id="UP001370590">
    <property type="component" value="Unassembled WGS sequence"/>
</dbReference>
<evidence type="ECO:0000256" key="5">
    <source>
        <dbReference type="ARBA" id="ARBA00049656"/>
    </source>
</evidence>
<sequence length="274" mass="29918">MKVRRSNRLIDMTKYLLDRPHTLIPLTFFVDRYGSAKSSISEDLGILKQTFKDRGIGIVDTIPGAAGGTRFLPSIPAAEAKAFVDDLKDALNDDSRYLAGGYIYMADVLSYPSTLRTIGRIMATKFVDQRIDAVLTVATKGIPIAQSIATNLNVPFVVAQHDSKITDGSTISVNYVSGSNNNVKKMVLSKRSLAANSRVLIVDDYLKGGGTVNGLATLAREFNCEVAGVSVLAEENFARREFTDQEYVSLVKVDIAKHITVSDGNFLKTVFNQK</sequence>
<dbReference type="Pfam" id="PF00156">
    <property type="entry name" value="Pribosyltran"/>
    <property type="match status" value="1"/>
</dbReference>
<dbReference type="SUPFAM" id="SSF53271">
    <property type="entry name" value="PRTase-like"/>
    <property type="match status" value="1"/>
</dbReference>
<evidence type="ECO:0000313" key="9">
    <source>
        <dbReference type="Proteomes" id="UP001370590"/>
    </source>
</evidence>
<keyword evidence="2" id="KW-0805">Transcription regulation</keyword>
<dbReference type="PANTHER" id="PTHR43864:SF2">
    <property type="entry name" value="PUR OPERON REPRESSOR"/>
    <property type="match status" value="1"/>
</dbReference>
<dbReference type="Pfam" id="PF09182">
    <property type="entry name" value="PuR_N"/>
    <property type="match status" value="1"/>
</dbReference>
<evidence type="ECO:0000259" key="7">
    <source>
        <dbReference type="Pfam" id="PF09182"/>
    </source>
</evidence>
<feature type="domain" description="Bacterial purine repressor N-terminal" evidence="7">
    <location>
        <begin position="4"/>
        <end position="73"/>
    </location>
</feature>
<dbReference type="InterPro" id="IPR015265">
    <property type="entry name" value="PuR_N"/>
</dbReference>
<evidence type="ECO:0000256" key="2">
    <source>
        <dbReference type="ARBA" id="ARBA00023015"/>
    </source>
</evidence>
<dbReference type="CDD" id="cd06223">
    <property type="entry name" value="PRTases_typeI"/>
    <property type="match status" value="1"/>
</dbReference>
<dbReference type="InterPro" id="IPR000836">
    <property type="entry name" value="PRTase_dom"/>
</dbReference>
<keyword evidence="3" id="KW-0238">DNA-binding</keyword>
<dbReference type="InterPro" id="IPR029057">
    <property type="entry name" value="PRTase-like"/>
</dbReference>
<comment type="caution">
    <text evidence="8">The sequence shown here is derived from an EMBL/GenBank/DDBJ whole genome shotgun (WGS) entry which is preliminary data.</text>
</comment>
<reference evidence="8 9" key="1">
    <citation type="submission" date="2023-10" db="EMBL/GenBank/DDBJ databases">
        <title>Nicoliella lavandulae sp. nov. isolated from Lavandula angustifolia flowers.</title>
        <authorList>
            <person name="Alcantara C."/>
            <person name="Zuniga M."/>
            <person name="Landete J.M."/>
            <person name="Monedero V."/>
        </authorList>
    </citation>
    <scope>NUCLEOTIDE SEQUENCE [LARGE SCALE GENOMIC DNA]</scope>
    <source>
        <strain evidence="8 9">Es01</strain>
    </source>
</reference>
<dbReference type="InterPro" id="IPR010078">
    <property type="entry name" value="PurR_Bsub"/>
</dbReference>
<evidence type="ECO:0000256" key="4">
    <source>
        <dbReference type="ARBA" id="ARBA00023163"/>
    </source>
</evidence>
<gene>
    <name evidence="8" type="primary">purR</name>
    <name evidence="8" type="ORF">R4146_03060</name>
</gene>
<keyword evidence="9" id="KW-1185">Reference proteome</keyword>
<dbReference type="InterPro" id="IPR036388">
    <property type="entry name" value="WH-like_DNA-bd_sf"/>
</dbReference>
<protein>
    <submittedName>
        <fullName evidence="8">Pur operon repressor</fullName>
    </submittedName>
</protein>
<evidence type="ECO:0000259" key="6">
    <source>
        <dbReference type="Pfam" id="PF00156"/>
    </source>
</evidence>
<dbReference type="NCBIfam" id="TIGR01743">
    <property type="entry name" value="purR_Bsub"/>
    <property type="match status" value="1"/>
</dbReference>
<evidence type="ECO:0000256" key="3">
    <source>
        <dbReference type="ARBA" id="ARBA00023125"/>
    </source>
</evidence>
<dbReference type="PANTHER" id="PTHR43864">
    <property type="entry name" value="HYPOXANTHINE/GUANINE PHOSPHORIBOSYLTRANSFERASE"/>
    <property type="match status" value="1"/>
</dbReference>
<dbReference type="EMBL" id="JAWMWH010000001">
    <property type="protein sequence ID" value="MEJ6400157.1"/>
    <property type="molecule type" value="Genomic_DNA"/>
</dbReference>
<organism evidence="8 9">
    <name type="scientific">Nicoliella lavandulae</name>
    <dbReference type="NCBI Taxonomy" id="3082954"/>
    <lineage>
        <taxon>Bacteria</taxon>
        <taxon>Bacillati</taxon>
        <taxon>Bacillota</taxon>
        <taxon>Bacilli</taxon>
        <taxon>Lactobacillales</taxon>
        <taxon>Lactobacillaceae</taxon>
        <taxon>Nicoliella</taxon>
    </lineage>
</organism>
<evidence type="ECO:0000313" key="8">
    <source>
        <dbReference type="EMBL" id="MEJ6400157.1"/>
    </source>
</evidence>
<name>A0ABU8SJR6_9LACO</name>
<comment type="similarity">
    <text evidence="5">Belongs to the purine/pyrimidine phosphoribosyltransferase family. PurR subfamily.</text>
</comment>